<dbReference type="InterPro" id="IPR051504">
    <property type="entry name" value="Plant_metabolite_acyltrans"/>
</dbReference>
<evidence type="ECO:0000256" key="1">
    <source>
        <dbReference type="ARBA" id="ARBA00022679"/>
    </source>
</evidence>
<dbReference type="PANTHER" id="PTHR31625">
    <property type="match status" value="1"/>
</dbReference>
<name>A0ABD3TDA6_9LAMI</name>
<keyword evidence="4" id="KW-1185">Reference proteome</keyword>
<reference evidence="3 4" key="1">
    <citation type="submission" date="2024-12" db="EMBL/GenBank/DDBJ databases">
        <title>The unique morphological basis and parallel evolutionary history of personate flowers in Penstemon.</title>
        <authorList>
            <person name="Depatie T.H."/>
            <person name="Wessinger C.A."/>
        </authorList>
    </citation>
    <scope>NUCLEOTIDE SEQUENCE [LARGE SCALE GENOMIC DNA]</scope>
    <source>
        <strain evidence="3">WTNN_2</strain>
        <tissue evidence="3">Leaf</tissue>
    </source>
</reference>
<comment type="caution">
    <text evidence="3">The sequence shown here is derived from an EMBL/GenBank/DDBJ whole genome shotgun (WGS) entry which is preliminary data.</text>
</comment>
<keyword evidence="2" id="KW-0012">Acyltransferase</keyword>
<dbReference type="Gene3D" id="3.30.559.10">
    <property type="entry name" value="Chloramphenicol acetyltransferase-like domain"/>
    <property type="match status" value="2"/>
</dbReference>
<gene>
    <name evidence="3" type="ORF">ACJIZ3_009109</name>
</gene>
<keyword evidence="1" id="KW-0808">Transferase</keyword>
<dbReference type="Pfam" id="PF02458">
    <property type="entry name" value="Transferase"/>
    <property type="match status" value="1"/>
</dbReference>
<dbReference type="InterPro" id="IPR023213">
    <property type="entry name" value="CAT-like_dom_sf"/>
</dbReference>
<dbReference type="AlphaFoldDB" id="A0ABD3TDA6"/>
<evidence type="ECO:0000313" key="4">
    <source>
        <dbReference type="Proteomes" id="UP001634393"/>
    </source>
</evidence>
<organism evidence="3 4">
    <name type="scientific">Penstemon smallii</name>
    <dbReference type="NCBI Taxonomy" id="265156"/>
    <lineage>
        <taxon>Eukaryota</taxon>
        <taxon>Viridiplantae</taxon>
        <taxon>Streptophyta</taxon>
        <taxon>Embryophyta</taxon>
        <taxon>Tracheophyta</taxon>
        <taxon>Spermatophyta</taxon>
        <taxon>Magnoliopsida</taxon>
        <taxon>eudicotyledons</taxon>
        <taxon>Gunneridae</taxon>
        <taxon>Pentapetalae</taxon>
        <taxon>asterids</taxon>
        <taxon>lamiids</taxon>
        <taxon>Lamiales</taxon>
        <taxon>Plantaginaceae</taxon>
        <taxon>Cheloneae</taxon>
        <taxon>Penstemon</taxon>
    </lineage>
</organism>
<dbReference type="GO" id="GO:0016747">
    <property type="term" value="F:acyltransferase activity, transferring groups other than amino-acyl groups"/>
    <property type="evidence" value="ECO:0007669"/>
    <property type="project" value="UniProtKB-ARBA"/>
</dbReference>
<evidence type="ECO:0000313" key="3">
    <source>
        <dbReference type="EMBL" id="KAL3834373.1"/>
    </source>
</evidence>
<dbReference type="Proteomes" id="UP001634393">
    <property type="component" value="Unassembled WGS sequence"/>
</dbReference>
<protein>
    <submittedName>
        <fullName evidence="3">Uncharacterized protein</fullName>
    </submittedName>
</protein>
<proteinExistence type="predicted"/>
<evidence type="ECO:0000256" key="2">
    <source>
        <dbReference type="ARBA" id="ARBA00023315"/>
    </source>
</evidence>
<sequence length="461" mass="50848">MAILLEQCKISPPSNMTGEFSLPIVFFDMLWYEFMANQSVLFFKFSCSKSHFLEVIVPDLKKSLSSTLGQFLPLAGNIIHPLNPENKPILSYLPGDSVCLTVYESESDLNQLTGNHPRTSDDFYDFAPNLPSATHSDNSTTCPVLALQVTLFPGQGICIGFVTHHVVADASTVLSFMKAWALINSNINSQLDSTEITRMMEANCCLPFYDRKTVVGINGLDSLYWDLIVKFSCPIEPPTMKFPIGKVRSTIVLKKDEIQKLKKFVSAKRPSVSHLSSFTVTCALVWICSAKAAAFAGVDDDETEYFGFVADCRRRLNPPLPLNYFGNCVALVKTELKHGQVKGTDGFLMAVESIGKAISENVYGDKGILHGAKNWSEEYGKLVGKRQYGVAGSPRFDFYAADFGWGRPNKFEALFVDVDGSMSLCGSGQFEGGLEIGLSKPMAEMQIFTEVFNLVLADLLL</sequence>
<accession>A0ABD3TDA6</accession>
<dbReference type="EMBL" id="JBJXBP010000004">
    <property type="protein sequence ID" value="KAL3834373.1"/>
    <property type="molecule type" value="Genomic_DNA"/>
</dbReference>